<protein>
    <submittedName>
        <fullName evidence="1">Uncharacterized protein</fullName>
    </submittedName>
</protein>
<proteinExistence type="predicted"/>
<evidence type="ECO:0000313" key="1">
    <source>
        <dbReference type="EMBL" id="JAH17752.1"/>
    </source>
</evidence>
<reference evidence="1" key="2">
    <citation type="journal article" date="2015" name="Fish Shellfish Immunol.">
        <title>Early steps in the European eel (Anguilla anguilla)-Vibrio vulnificus interaction in the gills: Role of the RtxA13 toxin.</title>
        <authorList>
            <person name="Callol A."/>
            <person name="Pajuelo D."/>
            <person name="Ebbesson L."/>
            <person name="Teles M."/>
            <person name="MacKenzie S."/>
            <person name="Amaro C."/>
        </authorList>
    </citation>
    <scope>NUCLEOTIDE SEQUENCE</scope>
</reference>
<organism evidence="1">
    <name type="scientific">Anguilla anguilla</name>
    <name type="common">European freshwater eel</name>
    <name type="synonym">Muraena anguilla</name>
    <dbReference type="NCBI Taxonomy" id="7936"/>
    <lineage>
        <taxon>Eukaryota</taxon>
        <taxon>Metazoa</taxon>
        <taxon>Chordata</taxon>
        <taxon>Craniata</taxon>
        <taxon>Vertebrata</taxon>
        <taxon>Euteleostomi</taxon>
        <taxon>Actinopterygii</taxon>
        <taxon>Neopterygii</taxon>
        <taxon>Teleostei</taxon>
        <taxon>Anguilliformes</taxon>
        <taxon>Anguillidae</taxon>
        <taxon>Anguilla</taxon>
    </lineage>
</organism>
<dbReference type="AlphaFoldDB" id="A0A0E9QMN1"/>
<sequence>MLTRKSALGELVGCLILLRGL</sequence>
<dbReference type="EMBL" id="GBXM01090825">
    <property type="protein sequence ID" value="JAH17752.1"/>
    <property type="molecule type" value="Transcribed_RNA"/>
</dbReference>
<accession>A0A0E9QMN1</accession>
<name>A0A0E9QMN1_ANGAN</name>
<reference evidence="1" key="1">
    <citation type="submission" date="2014-11" db="EMBL/GenBank/DDBJ databases">
        <authorList>
            <person name="Amaro Gonzalez C."/>
        </authorList>
    </citation>
    <scope>NUCLEOTIDE SEQUENCE</scope>
</reference>